<comment type="caution">
    <text evidence="1">The sequence shown here is derived from an EMBL/GenBank/DDBJ whole genome shotgun (WGS) entry which is preliminary data.</text>
</comment>
<accession>A0A9P2LKD9</accession>
<evidence type="ECO:0000313" key="1">
    <source>
        <dbReference type="EMBL" id="EES90355.1"/>
    </source>
</evidence>
<sequence>MKNNIIIVKNNNSILISNNGKKLVIKDELFNNLKDKTKDEIKKWYLER</sequence>
<protein>
    <submittedName>
        <fullName evidence="1">Uncharacterized protein</fullName>
    </submittedName>
</protein>
<dbReference type="EMBL" id="ACSJ01000017">
    <property type="protein sequence ID" value="EES90355.1"/>
    <property type="molecule type" value="Genomic_DNA"/>
</dbReference>
<evidence type="ECO:0000313" key="2">
    <source>
        <dbReference type="Proteomes" id="UP000006160"/>
    </source>
</evidence>
<reference evidence="1 2" key="1">
    <citation type="submission" date="2009-10" db="EMBL/GenBank/DDBJ databases">
        <authorList>
            <person name="Shrivastava S."/>
            <person name="Brinkac L.B."/>
            <person name="Brown J.L."/>
            <person name="Bruce D.B."/>
            <person name="Detter C."/>
            <person name="Green L.D."/>
            <person name="Munk C.A."/>
            <person name="Rogers Y.C."/>
            <person name="Tapia R."/>
            <person name="Saunders E.S."/>
            <person name="Sims D.R."/>
            <person name="Smith L.A."/>
            <person name="Smith T.J."/>
            <person name="Sutton G."/>
            <person name="Brettin T."/>
        </authorList>
    </citation>
    <scope>NUCLEOTIDE SEQUENCE [LARGE SCALE GENOMIC DNA]</scope>
    <source>
        <strain evidence="2">D str. 1873</strain>
    </source>
</reference>
<dbReference type="Proteomes" id="UP000006160">
    <property type="component" value="Unassembled WGS sequence"/>
</dbReference>
<organism evidence="1 2">
    <name type="scientific">Clostridium botulinum D str. 1873</name>
    <dbReference type="NCBI Taxonomy" id="592027"/>
    <lineage>
        <taxon>Bacteria</taxon>
        <taxon>Bacillati</taxon>
        <taxon>Bacillota</taxon>
        <taxon>Clostridia</taxon>
        <taxon>Eubacteriales</taxon>
        <taxon>Clostridiaceae</taxon>
        <taxon>Clostridium</taxon>
    </lineage>
</organism>
<gene>
    <name evidence="1" type="ORF">CLG_B2292</name>
</gene>
<dbReference type="AlphaFoldDB" id="A0A9P2LKD9"/>
<proteinExistence type="predicted"/>
<name>A0A9P2LKD9_CLOBO</name>